<keyword evidence="2" id="KW-0413">Isomerase</keyword>
<gene>
    <name evidence="4" type="ORF">GZ22_06555</name>
</gene>
<name>A0A075LJJ8_9BACI</name>
<organism evidence="4 5">
    <name type="scientific">Terribacillus saccharophilus</name>
    <dbReference type="NCBI Taxonomy" id="361277"/>
    <lineage>
        <taxon>Bacteria</taxon>
        <taxon>Bacillati</taxon>
        <taxon>Bacillota</taxon>
        <taxon>Bacilli</taxon>
        <taxon>Bacillales</taxon>
        <taxon>Bacillaceae</taxon>
        <taxon>Terribacillus</taxon>
    </lineage>
</organism>
<dbReference type="Pfam" id="PF02567">
    <property type="entry name" value="PhzC-PhzF"/>
    <property type="match status" value="1"/>
</dbReference>
<evidence type="ECO:0000256" key="2">
    <source>
        <dbReference type="ARBA" id="ARBA00023235"/>
    </source>
</evidence>
<dbReference type="PANTHER" id="PTHR13774:SF17">
    <property type="entry name" value="PHENAZINE BIOSYNTHESIS-LIKE DOMAIN-CONTAINING PROTEIN"/>
    <property type="match status" value="1"/>
</dbReference>
<dbReference type="EMBL" id="CP008876">
    <property type="protein sequence ID" value="AIF66316.1"/>
    <property type="molecule type" value="Genomic_DNA"/>
</dbReference>
<accession>A0A075LJJ8</accession>
<dbReference type="Gene3D" id="3.10.310.10">
    <property type="entry name" value="Diaminopimelate Epimerase, Chain A, domain 1"/>
    <property type="match status" value="2"/>
</dbReference>
<evidence type="ECO:0000313" key="5">
    <source>
        <dbReference type="Proteomes" id="UP000027980"/>
    </source>
</evidence>
<dbReference type="Proteomes" id="UP000027980">
    <property type="component" value="Chromosome"/>
</dbReference>
<reference evidence="4 5" key="1">
    <citation type="submission" date="2014-07" db="EMBL/GenBank/DDBJ databases">
        <title>Complete genome sequence of a moderately halophilic bacterium Terribacillus aidingensis MP602, isolated from Cryptomeria fortunei in Tianmu mountain in China.</title>
        <authorList>
            <person name="Wang Y."/>
            <person name="Lu P."/>
            <person name="Zhang L."/>
        </authorList>
    </citation>
    <scope>NUCLEOTIDE SEQUENCE [LARGE SCALE GENOMIC DNA]</scope>
    <source>
        <strain evidence="4 5">MP602</strain>
    </source>
</reference>
<dbReference type="HOGENOM" id="CLU_048756_2_2_9"/>
<feature type="active site" evidence="3">
    <location>
        <position position="44"/>
    </location>
</feature>
<dbReference type="GeneID" id="34221285"/>
<sequence length="262" mass="28975">MRMYVVDAFAEKVFEGNPAAVCVMEKWISDSLMQKITSENNLSETAFTVKTGSYYELRWFTPGGEIDLCGHATLATAYVLANFYATEDASFVFETKSGELRVERRGEIFELNFPSRMPSQIELTEQMINALGVKPLSVYLDRDLMFVLGNEEAVKGLSPDFSKLKALPDGLGVIVTAAAEHNAYHFVSRAFFPKIAVNEDPVCGSAHTQLIPYWAKQLGEDKMVARQLSARGGTLHCRFEGERVAMGGTAVLYATSDIQVNS</sequence>
<dbReference type="OrthoDB" id="9788221at2"/>
<dbReference type="RefSeq" id="WP_038560040.1">
    <property type="nucleotide sequence ID" value="NZ_CP008876.1"/>
</dbReference>
<dbReference type="PIRSF" id="PIRSF016184">
    <property type="entry name" value="PhzC_PhzF"/>
    <property type="match status" value="1"/>
</dbReference>
<dbReference type="GO" id="GO:0016853">
    <property type="term" value="F:isomerase activity"/>
    <property type="evidence" value="ECO:0007669"/>
    <property type="project" value="UniProtKB-KW"/>
</dbReference>
<dbReference type="InterPro" id="IPR003719">
    <property type="entry name" value="Phenazine_PhzF-like"/>
</dbReference>
<comment type="similarity">
    <text evidence="1">Belongs to the PhzF family.</text>
</comment>
<evidence type="ECO:0000313" key="4">
    <source>
        <dbReference type="EMBL" id="AIF66316.1"/>
    </source>
</evidence>
<dbReference type="PANTHER" id="PTHR13774">
    <property type="entry name" value="PHENAZINE BIOSYNTHESIS PROTEIN"/>
    <property type="match status" value="1"/>
</dbReference>
<protein>
    <submittedName>
        <fullName evidence="4">Phenazine biosynthesis protein</fullName>
    </submittedName>
</protein>
<dbReference type="KEGG" id="tap:GZ22_06555"/>
<dbReference type="AlphaFoldDB" id="A0A075LJJ8"/>
<dbReference type="SUPFAM" id="SSF54506">
    <property type="entry name" value="Diaminopimelate epimerase-like"/>
    <property type="match status" value="1"/>
</dbReference>
<dbReference type="GO" id="GO:0005737">
    <property type="term" value="C:cytoplasm"/>
    <property type="evidence" value="ECO:0007669"/>
    <property type="project" value="TreeGrafter"/>
</dbReference>
<dbReference type="NCBIfam" id="TIGR00654">
    <property type="entry name" value="PhzF_family"/>
    <property type="match status" value="1"/>
</dbReference>
<proteinExistence type="inferred from homology"/>
<evidence type="ECO:0000256" key="3">
    <source>
        <dbReference type="PIRSR" id="PIRSR016184-1"/>
    </source>
</evidence>
<evidence type="ECO:0000256" key="1">
    <source>
        <dbReference type="ARBA" id="ARBA00008270"/>
    </source>
</evidence>